<dbReference type="Proteomes" id="UP000184108">
    <property type="component" value="Unassembled WGS sequence"/>
</dbReference>
<gene>
    <name evidence="1" type="ORF">SAMN02787073_1619</name>
</gene>
<accession>A0A1M4ZJU7</accession>
<protein>
    <submittedName>
        <fullName evidence="1">Uncharacterized protein</fullName>
    </submittedName>
</protein>
<proteinExistence type="predicted"/>
<organism evidence="1 2">
    <name type="scientific">Chryseobacterium vrystaatense</name>
    <dbReference type="NCBI Taxonomy" id="307480"/>
    <lineage>
        <taxon>Bacteria</taxon>
        <taxon>Pseudomonadati</taxon>
        <taxon>Bacteroidota</taxon>
        <taxon>Flavobacteriia</taxon>
        <taxon>Flavobacteriales</taxon>
        <taxon>Weeksellaceae</taxon>
        <taxon>Chryseobacterium group</taxon>
        <taxon>Chryseobacterium</taxon>
    </lineage>
</organism>
<dbReference type="AlphaFoldDB" id="A0A1M4ZJU7"/>
<evidence type="ECO:0000313" key="1">
    <source>
        <dbReference type="EMBL" id="SHF18271.1"/>
    </source>
</evidence>
<dbReference type="EMBL" id="FQVE01000002">
    <property type="protein sequence ID" value="SHF18271.1"/>
    <property type="molecule type" value="Genomic_DNA"/>
</dbReference>
<name>A0A1M4ZJU7_9FLAO</name>
<reference evidence="2" key="1">
    <citation type="submission" date="2016-11" db="EMBL/GenBank/DDBJ databases">
        <authorList>
            <person name="Varghese N."/>
            <person name="Submissions S."/>
        </authorList>
    </citation>
    <scope>NUCLEOTIDE SEQUENCE [LARGE SCALE GENOMIC DNA]</scope>
    <source>
        <strain evidence="2">YR203</strain>
    </source>
</reference>
<dbReference type="RefSeq" id="WP_262484354.1">
    <property type="nucleotide sequence ID" value="NZ_FQVE01000002.1"/>
</dbReference>
<evidence type="ECO:0000313" key="2">
    <source>
        <dbReference type="Proteomes" id="UP000184108"/>
    </source>
</evidence>
<sequence length="40" mass="4551">MTLEEIKANWTATDKLVYKTPEIKLKSLEASKTKVLSKTL</sequence>